<protein>
    <submittedName>
        <fullName evidence="2">Uncharacterized protein</fullName>
    </submittedName>
</protein>
<evidence type="ECO:0000256" key="1">
    <source>
        <dbReference type="SAM" id="MobiDB-lite"/>
    </source>
</evidence>
<keyword evidence="3" id="KW-1185">Reference proteome</keyword>
<sequence length="59" mass="6660">MASIPTSFASRLREEWSESVDERTTPDSPVEILAILSSESRKFDCEGVRPYALRKAESK</sequence>
<reference evidence="2 3" key="1">
    <citation type="journal article" date="2018" name="Front. Microbiol.">
        <title>Hydrolytic Capabilities as a Key to Environmental Success: Chitinolytic and Cellulolytic Acidobacteria From Acidic Sub-arctic Soils and Boreal Peatlands.</title>
        <authorList>
            <person name="Belova S.E."/>
            <person name="Ravin N.V."/>
            <person name="Pankratov T.A."/>
            <person name="Rakitin A.L."/>
            <person name="Ivanova A.A."/>
            <person name="Beletsky A.V."/>
            <person name="Mardanov A.V."/>
            <person name="Sinninghe Damste J.S."/>
            <person name="Dedysh S.N."/>
        </authorList>
    </citation>
    <scope>NUCLEOTIDE SEQUENCE [LARGE SCALE GENOMIC DNA]</scope>
    <source>
        <strain evidence="2 3">SBC82</strain>
    </source>
</reference>
<dbReference type="AlphaFoldDB" id="A0A2Z5G198"/>
<evidence type="ECO:0000313" key="2">
    <source>
        <dbReference type="EMBL" id="AXC12316.1"/>
    </source>
</evidence>
<accession>A0A2Z5G198</accession>
<evidence type="ECO:0000313" key="3">
    <source>
        <dbReference type="Proteomes" id="UP000253606"/>
    </source>
</evidence>
<organism evidence="2 3">
    <name type="scientific">Acidisarcina polymorpha</name>
    <dbReference type="NCBI Taxonomy" id="2211140"/>
    <lineage>
        <taxon>Bacteria</taxon>
        <taxon>Pseudomonadati</taxon>
        <taxon>Acidobacteriota</taxon>
        <taxon>Terriglobia</taxon>
        <taxon>Terriglobales</taxon>
        <taxon>Acidobacteriaceae</taxon>
        <taxon>Acidisarcina</taxon>
    </lineage>
</organism>
<dbReference type="EMBL" id="CP030840">
    <property type="protein sequence ID" value="AXC12316.1"/>
    <property type="molecule type" value="Genomic_DNA"/>
</dbReference>
<feature type="compositionally biased region" description="Basic and acidic residues" evidence="1">
    <location>
        <begin position="11"/>
        <end position="24"/>
    </location>
</feature>
<dbReference type="KEGG" id="abas:ACPOL_3014"/>
<dbReference type="Proteomes" id="UP000253606">
    <property type="component" value="Chromosome"/>
</dbReference>
<name>A0A2Z5G198_9BACT</name>
<gene>
    <name evidence="2" type="ORF">ACPOL_3014</name>
</gene>
<proteinExistence type="predicted"/>
<feature type="region of interest" description="Disordered" evidence="1">
    <location>
        <begin position="1"/>
        <end position="24"/>
    </location>
</feature>